<dbReference type="KEGG" id="salw:CP975_33285"/>
<keyword evidence="1" id="KW-0472">Membrane</keyword>
<gene>
    <name evidence="2" type="ORF">CP975_33285</name>
</gene>
<keyword evidence="3" id="KW-1185">Reference proteome</keyword>
<dbReference type="RefSeq" id="WP_055530965.1">
    <property type="nucleotide sequence ID" value="NZ_CP023695.1"/>
</dbReference>
<evidence type="ECO:0000256" key="1">
    <source>
        <dbReference type="SAM" id="Phobius"/>
    </source>
</evidence>
<proteinExistence type="predicted"/>
<keyword evidence="1" id="KW-0812">Transmembrane</keyword>
<organism evidence="2 3">
    <name type="scientific">Streptomyces alboniger</name>
    <dbReference type="NCBI Taxonomy" id="132473"/>
    <lineage>
        <taxon>Bacteria</taxon>
        <taxon>Bacillati</taxon>
        <taxon>Actinomycetota</taxon>
        <taxon>Actinomycetes</taxon>
        <taxon>Kitasatosporales</taxon>
        <taxon>Streptomycetaceae</taxon>
        <taxon>Streptomyces</taxon>
        <taxon>Streptomyces aurantiacus group</taxon>
    </lineage>
</organism>
<sequence>MTREASRIGGLGERAVLLAVGLADLGVSTLGAALGTAQGLLRRSDTSELAAEAENDLLARGRLVRDRFATVPPAHLETLARHTLARRAADDI</sequence>
<reference evidence="2 3" key="1">
    <citation type="submission" date="2017-09" db="EMBL/GenBank/DDBJ databases">
        <authorList>
            <person name="Lee N."/>
            <person name="Cho B.-K."/>
        </authorList>
    </citation>
    <scope>NUCLEOTIDE SEQUENCE [LARGE SCALE GENOMIC DNA]</scope>
    <source>
        <strain evidence="2 3">ATCC 12461</strain>
    </source>
</reference>
<evidence type="ECO:0000313" key="3">
    <source>
        <dbReference type="Proteomes" id="UP000326553"/>
    </source>
</evidence>
<dbReference type="AlphaFoldDB" id="A0A5J6HXM5"/>
<dbReference type="EMBL" id="CP023695">
    <property type="protein sequence ID" value="QEV21747.1"/>
    <property type="molecule type" value="Genomic_DNA"/>
</dbReference>
<dbReference type="Proteomes" id="UP000326553">
    <property type="component" value="Chromosome"/>
</dbReference>
<evidence type="ECO:0000313" key="2">
    <source>
        <dbReference type="EMBL" id="QEV21747.1"/>
    </source>
</evidence>
<name>A0A5J6HXM5_STRAD</name>
<accession>A0A5J6HXM5</accession>
<keyword evidence="1" id="KW-1133">Transmembrane helix</keyword>
<feature type="transmembrane region" description="Helical" evidence="1">
    <location>
        <begin position="15"/>
        <end position="34"/>
    </location>
</feature>
<protein>
    <submittedName>
        <fullName evidence="2">Polyprenyl synthetase</fullName>
    </submittedName>
</protein>